<gene>
    <name evidence="2" type="ORF">AB0D95_17155</name>
</gene>
<reference evidence="2 3" key="1">
    <citation type="submission" date="2024-06" db="EMBL/GenBank/DDBJ databases">
        <title>The Natural Products Discovery Center: Release of the First 8490 Sequenced Strains for Exploring Actinobacteria Biosynthetic Diversity.</title>
        <authorList>
            <person name="Kalkreuter E."/>
            <person name="Kautsar S.A."/>
            <person name="Yang D."/>
            <person name="Bader C.D."/>
            <person name="Teijaro C.N."/>
            <person name="Fluegel L."/>
            <person name="Davis C.M."/>
            <person name="Simpson J.R."/>
            <person name="Lauterbach L."/>
            <person name="Steele A.D."/>
            <person name="Gui C."/>
            <person name="Meng S."/>
            <person name="Li G."/>
            <person name="Viehrig K."/>
            <person name="Ye F."/>
            <person name="Su P."/>
            <person name="Kiefer A.F."/>
            <person name="Nichols A."/>
            <person name="Cepeda A.J."/>
            <person name="Yan W."/>
            <person name="Fan B."/>
            <person name="Jiang Y."/>
            <person name="Adhikari A."/>
            <person name="Zheng C.-J."/>
            <person name="Schuster L."/>
            <person name="Cowan T.M."/>
            <person name="Smanski M.J."/>
            <person name="Chevrette M.G."/>
            <person name="De Carvalho L.P.S."/>
            <person name="Shen B."/>
        </authorList>
    </citation>
    <scope>NUCLEOTIDE SEQUENCE [LARGE SCALE GENOMIC DNA]</scope>
    <source>
        <strain evidence="2 3">NPDC048117</strain>
    </source>
</reference>
<organism evidence="2 3">
    <name type="scientific">Streptomyces chilikensis</name>
    <dbReference type="NCBI Taxonomy" id="1194079"/>
    <lineage>
        <taxon>Bacteria</taxon>
        <taxon>Bacillati</taxon>
        <taxon>Actinomycetota</taxon>
        <taxon>Actinomycetes</taxon>
        <taxon>Kitasatosporales</taxon>
        <taxon>Streptomycetaceae</taxon>
        <taxon>Streptomyces</taxon>
    </lineage>
</organism>
<keyword evidence="3" id="KW-1185">Reference proteome</keyword>
<keyword evidence="1" id="KW-0732">Signal</keyword>
<proteinExistence type="predicted"/>
<evidence type="ECO:0000313" key="3">
    <source>
        <dbReference type="Proteomes" id="UP001551584"/>
    </source>
</evidence>
<comment type="caution">
    <text evidence="2">The sequence shown here is derived from an EMBL/GenBank/DDBJ whole genome shotgun (WGS) entry which is preliminary data.</text>
</comment>
<accession>A0ABV3ES67</accession>
<dbReference type="EMBL" id="JBEZNA010000037">
    <property type="protein sequence ID" value="MEU9578966.1"/>
    <property type="molecule type" value="Genomic_DNA"/>
</dbReference>
<evidence type="ECO:0000256" key="1">
    <source>
        <dbReference type="SAM" id="SignalP"/>
    </source>
</evidence>
<sequence>MNRTAQPGRVLLAGTTALAAVLLGAPNAQAAESDISFSEIVFNGGRPIVVGITNPVDLPLTYTVRSTVDLSGWNVNAYRGTLGAENERVLVASSTRWSCATTTASGYTYRRCDETVTVDPRWIRTGGGLVNGDATEWKTWGLGHKAAGGHDSDTNSATVILQRASRIQDHNASPEPVAKGGTITVKGTVQRANWTAHRYDDYGGRLVSLQFKPAGSSTYTTVKKVTASSGGALKTTVTATQDGTWRWKYYGNTTTGASSSSGDYVDVQ</sequence>
<evidence type="ECO:0000313" key="2">
    <source>
        <dbReference type="EMBL" id="MEU9578966.1"/>
    </source>
</evidence>
<protein>
    <recommendedName>
        <fullName evidence="4">Calcium-binding protein</fullName>
    </recommendedName>
</protein>
<dbReference type="Proteomes" id="UP001551584">
    <property type="component" value="Unassembled WGS sequence"/>
</dbReference>
<name>A0ABV3ES67_9ACTN</name>
<evidence type="ECO:0008006" key="4">
    <source>
        <dbReference type="Google" id="ProtNLM"/>
    </source>
</evidence>
<feature type="chain" id="PRO_5046751286" description="Calcium-binding protein" evidence="1">
    <location>
        <begin position="31"/>
        <end position="268"/>
    </location>
</feature>
<feature type="signal peptide" evidence="1">
    <location>
        <begin position="1"/>
        <end position="30"/>
    </location>
</feature>
<dbReference type="RefSeq" id="WP_359273462.1">
    <property type="nucleotide sequence ID" value="NZ_JBEZNA010000037.1"/>
</dbReference>